<proteinExistence type="predicted"/>
<dbReference type="PATRIC" id="fig|1705578.3.peg.1044"/>
<dbReference type="EMBL" id="LITQ01000017">
    <property type="protein sequence ID" value="OAA92775.1"/>
    <property type="molecule type" value="Genomic_DNA"/>
</dbReference>
<reference evidence="2 4" key="2">
    <citation type="journal article" date="2016" name="Front. Microbiol.">
        <title>Industrial Acetogenic Biocatalysts: A Comparative Metabolic and Genomic Analysis.</title>
        <authorList>
            <person name="Bengelsdorf F."/>
            <person name="Poehlein A."/>
            <person name="Sonja S."/>
            <person name="Erz C."/>
            <person name="Hummel T."/>
            <person name="Hoffmeister S."/>
            <person name="Daniel R."/>
            <person name="Durre P."/>
        </authorList>
    </citation>
    <scope>NUCLEOTIDE SEQUENCE [LARGE SCALE GENOMIC DNA]</scope>
    <source>
        <strain evidence="2 4">PTA-10522</strain>
    </source>
</reference>
<dbReference type="Proteomes" id="UP000077384">
    <property type="component" value="Unassembled WGS sequence"/>
</dbReference>
<accession>A0A162JAV9</accession>
<dbReference type="RefSeq" id="WP_063601388.1">
    <property type="nucleotide sequence ID" value="NZ_LITQ01000017.1"/>
</dbReference>
<evidence type="ECO:0000313" key="3">
    <source>
        <dbReference type="Proteomes" id="UP000077384"/>
    </source>
</evidence>
<evidence type="ECO:0000313" key="4">
    <source>
        <dbReference type="Proteomes" id="UP000093694"/>
    </source>
</evidence>
<evidence type="ECO:0000313" key="1">
    <source>
        <dbReference type="EMBL" id="OAA92775.1"/>
    </source>
</evidence>
<dbReference type="EMBL" id="LROR01000061">
    <property type="protein sequence ID" value="OBR92180.1"/>
    <property type="molecule type" value="Genomic_DNA"/>
</dbReference>
<comment type="caution">
    <text evidence="1">The sequence shown here is derived from an EMBL/GenBank/DDBJ whole genome shotgun (WGS) entry which is preliminary data.</text>
</comment>
<keyword evidence="4" id="KW-1185">Reference proteome</keyword>
<reference evidence="1 3" key="1">
    <citation type="journal article" date="2015" name="Biotechnol. Bioeng.">
        <title>Genome sequence and phenotypic characterization of Caulobacter segnis.</title>
        <authorList>
            <person name="Patel S."/>
            <person name="Fletcher B."/>
            <person name="Scott D.C."/>
            <person name="Ely B."/>
        </authorList>
    </citation>
    <scope>NUCLEOTIDE SEQUENCE [LARGE SCALE GENOMIC DNA]</scope>
    <source>
        <strain evidence="1 3">PS02</strain>
    </source>
</reference>
<sequence>MEEVLKNFVEKYDLKVEKTIYDGDTKRNVNNPILFLFIGDSTEDAYEYIRNSIDKKWDNGRGAVFINVSTKSVKDTDNSFNIQLHEDFKNKKTLRKDIRDRFYSNKEDLKNLNGKITEARDKLLSEGDMFNSFDSINISVITTSKEPLNVILTEVTVLLKKRMLEVFKLSSADLYVLIKSQNLEDEVYEGAVTVGFFREVEYFQKDNFRFKEDIAVYGDETQLNVTWEGPLFYLTYVLEEKNEKGIIPKGSMDNNYEIISYINLMKNREASSNAYSDTENQYYDNNIFKSNISYDNSMNRYISAGLSQVRRPNSAIAISVLGAFYERMLKEMNTLSKKQQEFINEILKIDEASIELQVEEILPEGVTIEDMQGIMTDNLKQVEKKISSFNLREIEEKLYDDRCEKFFFENFQKPSEESVKNCDLENNMRTLIRKNILEDNKLNLYCAFNWTSEEGETVNYIRNRRDSILKFVSKLNDEIKDIYETRFAPSFGIKSFFSKGAQVKEAQEKIFLDIYGRKLEILKLNISKKILDIYEDILLKVHSEISSYINRVKDIGQTIKSCENKVIEKQDKYTAQNVRAYYKNVVNDILDKLEKNFGKAFYLEDKYLGNTVENLKESDEKFLGKIIYFCTKYILSEDQFKKSFEEEFNERANVNVPNLETKVLSKEELYRKLYDMLDKNSALKIYIMNYDVKPYMEKYFFGDYSSDFIKYAFDFDRKTRNYKIGYIDEIKSSGIEKLNLMGGFGAKDIIYVRNSMEFYNYCMENGYLIHGVDEKLLPEIN</sequence>
<gene>
    <name evidence="2" type="ORF">CLCOS_31750</name>
    <name evidence="1" type="ORF">WX73_00659</name>
</gene>
<evidence type="ECO:0000313" key="2">
    <source>
        <dbReference type="EMBL" id="OBR92180.1"/>
    </source>
</evidence>
<protein>
    <submittedName>
        <fullName evidence="1">Uncharacterized protein</fullName>
    </submittedName>
</protein>
<name>A0A162JAV9_9CLOT</name>
<dbReference type="AlphaFoldDB" id="A0A162JAV9"/>
<dbReference type="Proteomes" id="UP000093694">
    <property type="component" value="Unassembled WGS sequence"/>
</dbReference>
<organism evidence="1 3">
    <name type="scientific">Clostridium coskatii</name>
    <dbReference type="NCBI Taxonomy" id="1705578"/>
    <lineage>
        <taxon>Bacteria</taxon>
        <taxon>Bacillati</taxon>
        <taxon>Bacillota</taxon>
        <taxon>Clostridia</taxon>
        <taxon>Eubacteriales</taxon>
        <taxon>Clostridiaceae</taxon>
        <taxon>Clostridium</taxon>
    </lineage>
</organism>